<evidence type="ECO:0000256" key="2">
    <source>
        <dbReference type="ARBA" id="ARBA00004123"/>
    </source>
</evidence>
<evidence type="ECO:0000313" key="10">
    <source>
        <dbReference type="Proteomes" id="UP001162156"/>
    </source>
</evidence>
<evidence type="ECO:0000256" key="6">
    <source>
        <dbReference type="ARBA" id="ARBA00022801"/>
    </source>
</evidence>
<keyword evidence="5" id="KW-0479">Metal-binding</keyword>
<dbReference type="InterPro" id="IPR027806">
    <property type="entry name" value="HARBI1_dom"/>
</dbReference>
<evidence type="ECO:0000259" key="8">
    <source>
        <dbReference type="Pfam" id="PF13359"/>
    </source>
</evidence>
<dbReference type="GO" id="GO:0016787">
    <property type="term" value="F:hydrolase activity"/>
    <property type="evidence" value="ECO:0007669"/>
    <property type="project" value="UniProtKB-KW"/>
</dbReference>
<evidence type="ECO:0000256" key="5">
    <source>
        <dbReference type="ARBA" id="ARBA00022723"/>
    </source>
</evidence>
<dbReference type="PANTHER" id="PTHR22930:SF269">
    <property type="entry name" value="NUCLEASE HARBI1-LIKE PROTEIN"/>
    <property type="match status" value="1"/>
</dbReference>
<feature type="domain" description="DDE Tnp4" evidence="8">
    <location>
        <begin position="124"/>
        <end position="217"/>
    </location>
</feature>
<sequence>MTPTAFENLLGMVSFQLQKVDVKREPISTEVRLAITLRYLATGDSMRSLLYLFRVGFSTVSTIIAETTKIIWEVLQSIVLQPPTEEEWLNIAVGYKNRWQFPNCIGAIDGKHVQIEAPPNAGIDIGSPGRHSDGGIFLNSKIGKGIKEGQLNIPQEMEIIRGCPELPFVIVGDAAFPLLKNLLRPYPARQGLGVNEQIFNYRLSRPWLTVENAFGILASMCLPSQLLHATTRKWRQEGPMTSIGRTGANNFTLAVRNVRDTLKEYFNEKGSVPWQWSHAQ</sequence>
<dbReference type="Pfam" id="PF13359">
    <property type="entry name" value="DDE_Tnp_4"/>
    <property type="match status" value="1"/>
</dbReference>
<evidence type="ECO:0000256" key="1">
    <source>
        <dbReference type="ARBA" id="ARBA00001968"/>
    </source>
</evidence>
<evidence type="ECO:0000256" key="7">
    <source>
        <dbReference type="ARBA" id="ARBA00023242"/>
    </source>
</evidence>
<keyword evidence="4" id="KW-0540">Nuclease</keyword>
<keyword evidence="7" id="KW-0539">Nucleus</keyword>
<name>A0AAV8X036_9CUCU</name>
<dbReference type="InterPro" id="IPR045249">
    <property type="entry name" value="HARBI1-like"/>
</dbReference>
<organism evidence="9 10">
    <name type="scientific">Rhamnusium bicolor</name>
    <dbReference type="NCBI Taxonomy" id="1586634"/>
    <lineage>
        <taxon>Eukaryota</taxon>
        <taxon>Metazoa</taxon>
        <taxon>Ecdysozoa</taxon>
        <taxon>Arthropoda</taxon>
        <taxon>Hexapoda</taxon>
        <taxon>Insecta</taxon>
        <taxon>Pterygota</taxon>
        <taxon>Neoptera</taxon>
        <taxon>Endopterygota</taxon>
        <taxon>Coleoptera</taxon>
        <taxon>Polyphaga</taxon>
        <taxon>Cucujiformia</taxon>
        <taxon>Chrysomeloidea</taxon>
        <taxon>Cerambycidae</taxon>
        <taxon>Lepturinae</taxon>
        <taxon>Rhagiini</taxon>
        <taxon>Rhamnusium</taxon>
    </lineage>
</organism>
<dbReference type="AlphaFoldDB" id="A0AAV8X036"/>
<dbReference type="Proteomes" id="UP001162156">
    <property type="component" value="Unassembled WGS sequence"/>
</dbReference>
<comment type="caution">
    <text evidence="9">The sequence shown here is derived from an EMBL/GenBank/DDBJ whole genome shotgun (WGS) entry which is preliminary data.</text>
</comment>
<comment type="subcellular location">
    <subcellularLocation>
        <location evidence="2">Nucleus</location>
    </subcellularLocation>
</comment>
<dbReference type="GO" id="GO:0005634">
    <property type="term" value="C:nucleus"/>
    <property type="evidence" value="ECO:0007669"/>
    <property type="project" value="UniProtKB-SubCell"/>
</dbReference>
<gene>
    <name evidence="9" type="ORF">NQ314_015017</name>
</gene>
<comment type="cofactor">
    <cofactor evidence="1">
        <name>a divalent metal cation</name>
        <dbReference type="ChEBI" id="CHEBI:60240"/>
    </cofactor>
</comment>
<protein>
    <recommendedName>
        <fullName evidence="8">DDE Tnp4 domain-containing protein</fullName>
    </recommendedName>
</protein>
<dbReference type="GO" id="GO:0004518">
    <property type="term" value="F:nuclease activity"/>
    <property type="evidence" value="ECO:0007669"/>
    <property type="project" value="UniProtKB-KW"/>
</dbReference>
<evidence type="ECO:0000256" key="4">
    <source>
        <dbReference type="ARBA" id="ARBA00022722"/>
    </source>
</evidence>
<keyword evidence="6" id="KW-0378">Hydrolase</keyword>
<evidence type="ECO:0000313" key="9">
    <source>
        <dbReference type="EMBL" id="KAJ8932023.1"/>
    </source>
</evidence>
<comment type="similarity">
    <text evidence="3">Belongs to the HARBI1 family.</text>
</comment>
<dbReference type="GO" id="GO:0046872">
    <property type="term" value="F:metal ion binding"/>
    <property type="evidence" value="ECO:0007669"/>
    <property type="project" value="UniProtKB-KW"/>
</dbReference>
<reference evidence="9" key="1">
    <citation type="journal article" date="2023" name="Insect Mol. Biol.">
        <title>Genome sequencing provides insights into the evolution of gene families encoding plant cell wall-degrading enzymes in longhorned beetles.</title>
        <authorList>
            <person name="Shin N.R."/>
            <person name="Okamura Y."/>
            <person name="Kirsch R."/>
            <person name="Pauchet Y."/>
        </authorList>
    </citation>
    <scope>NUCLEOTIDE SEQUENCE</scope>
    <source>
        <strain evidence="9">RBIC_L_NR</strain>
    </source>
</reference>
<proteinExistence type="inferred from homology"/>
<evidence type="ECO:0000256" key="3">
    <source>
        <dbReference type="ARBA" id="ARBA00006958"/>
    </source>
</evidence>
<dbReference type="EMBL" id="JANEYF010004168">
    <property type="protein sequence ID" value="KAJ8932023.1"/>
    <property type="molecule type" value="Genomic_DNA"/>
</dbReference>
<accession>A0AAV8X036</accession>
<dbReference type="PANTHER" id="PTHR22930">
    <property type="match status" value="1"/>
</dbReference>
<keyword evidence="10" id="KW-1185">Reference proteome</keyword>